<dbReference type="KEGG" id="malv:MALV_30420"/>
<sequence length="51" mass="4893">MAPEGTREVLGGVAAVVLGEGAGLDRVGRAVGKLGSVGDCGLVVGVPSMLD</sequence>
<evidence type="ECO:0000313" key="2">
    <source>
        <dbReference type="Proteomes" id="UP000466906"/>
    </source>
</evidence>
<protein>
    <submittedName>
        <fullName evidence="1">Uncharacterized protein</fullName>
    </submittedName>
</protein>
<name>A0A6N4UW63_9MYCO</name>
<accession>A0A6N4UW63</accession>
<gene>
    <name evidence="1" type="ORF">MALV_30420</name>
</gene>
<dbReference type="EMBL" id="AP022565">
    <property type="protein sequence ID" value="BBX27917.1"/>
    <property type="molecule type" value="Genomic_DNA"/>
</dbReference>
<dbReference type="Proteomes" id="UP000466906">
    <property type="component" value="Chromosome"/>
</dbReference>
<reference evidence="1 2" key="1">
    <citation type="journal article" date="2019" name="Emerg. Microbes Infect.">
        <title>Comprehensive subspecies identification of 175 nontuberculous mycobacteria species based on 7547 genomic profiles.</title>
        <authorList>
            <person name="Matsumoto Y."/>
            <person name="Kinjo T."/>
            <person name="Motooka D."/>
            <person name="Nabeya D."/>
            <person name="Jung N."/>
            <person name="Uechi K."/>
            <person name="Horii T."/>
            <person name="Iida T."/>
            <person name="Fujita J."/>
            <person name="Nakamura S."/>
        </authorList>
    </citation>
    <scope>NUCLEOTIDE SEQUENCE [LARGE SCALE GENOMIC DNA]</scope>
    <source>
        <strain evidence="1 2">JCM 12272</strain>
    </source>
</reference>
<organism evidence="1 2">
    <name type="scientific">Mycolicibacterium alvei</name>
    <dbReference type="NCBI Taxonomy" id="67081"/>
    <lineage>
        <taxon>Bacteria</taxon>
        <taxon>Bacillati</taxon>
        <taxon>Actinomycetota</taxon>
        <taxon>Actinomycetes</taxon>
        <taxon>Mycobacteriales</taxon>
        <taxon>Mycobacteriaceae</taxon>
        <taxon>Mycolicibacterium</taxon>
    </lineage>
</organism>
<proteinExistence type="predicted"/>
<dbReference type="AlphaFoldDB" id="A0A6N4UW63"/>
<evidence type="ECO:0000313" key="1">
    <source>
        <dbReference type="EMBL" id="BBX27917.1"/>
    </source>
</evidence>
<keyword evidence="2" id="KW-1185">Reference proteome</keyword>